<dbReference type="SUPFAM" id="SSF81383">
    <property type="entry name" value="F-box domain"/>
    <property type="match status" value="1"/>
</dbReference>
<organism evidence="2 3">
    <name type="scientific">[Candida] anglica</name>
    <dbReference type="NCBI Taxonomy" id="148631"/>
    <lineage>
        <taxon>Eukaryota</taxon>
        <taxon>Fungi</taxon>
        <taxon>Dikarya</taxon>
        <taxon>Ascomycota</taxon>
        <taxon>Saccharomycotina</taxon>
        <taxon>Pichiomycetes</taxon>
        <taxon>Debaryomycetaceae</taxon>
        <taxon>Kurtzmaniella</taxon>
    </lineage>
</organism>
<dbReference type="InterPro" id="IPR001810">
    <property type="entry name" value="F-box_dom"/>
</dbReference>
<dbReference type="EMBL" id="OZ004257">
    <property type="protein sequence ID" value="CAK7910155.1"/>
    <property type="molecule type" value="Genomic_DNA"/>
</dbReference>
<reference evidence="2 3" key="1">
    <citation type="submission" date="2024-01" db="EMBL/GenBank/DDBJ databases">
        <authorList>
            <consortium name="Genoscope - CEA"/>
            <person name="William W."/>
        </authorList>
    </citation>
    <scope>NUCLEOTIDE SEQUENCE [LARGE SCALE GENOMIC DNA]</scope>
    <source>
        <strain evidence="2 3">29B2s-10</strain>
    </source>
</reference>
<evidence type="ECO:0000313" key="3">
    <source>
        <dbReference type="Proteomes" id="UP001497600"/>
    </source>
</evidence>
<dbReference type="InterPro" id="IPR036047">
    <property type="entry name" value="F-box-like_dom_sf"/>
</dbReference>
<sequence>MKRLFSDYVYGSRVDNDIKRIKNRSHCHTHNALLDLPHDIISQILSLVDTPSIINLCSTNTEFRNELSPIVFSRAKGSWHQIIQMIEQSEGTMSDSKPDSNMITPPPQILTNWVEQLRISDWYSYGEWQVDIFKLHQILPHLNHLLINSANSSNWLKYRESKSLKELTLYYEKAHYEAFDHKPNPKNINQLSRKESTNPRIFELSHLRGLSELTKVSLDGYHFNWCDDYETYDPSNIKLDSIVLTNCTWEYPFTLSQFNRHGKLRNLTLRYTTQNSFILSERFTKFMENPLVDASTSIEKLEISLEGYTDSTWRKLLSIKQFDKFQYLLFPNLRVLTLHGFSMNLDSYRSYLTLIQDNFRLHRLNLAVWDTSTNGLSDINSIRFSQHIRQLGINFQLKVLDENRRLYT</sequence>
<name>A0ABP0EFS1_9ASCO</name>
<accession>A0ABP0EFS1</accession>
<evidence type="ECO:0000313" key="2">
    <source>
        <dbReference type="EMBL" id="CAK7910155.1"/>
    </source>
</evidence>
<dbReference type="Proteomes" id="UP001497600">
    <property type="component" value="Chromosome E"/>
</dbReference>
<gene>
    <name evidence="2" type="ORF">CAAN4_E18272</name>
</gene>
<dbReference type="CDD" id="cd09917">
    <property type="entry name" value="F-box_SF"/>
    <property type="match status" value="1"/>
</dbReference>
<keyword evidence="3" id="KW-1185">Reference proteome</keyword>
<protein>
    <recommendedName>
        <fullName evidence="1">F-box domain-containing protein</fullName>
    </recommendedName>
</protein>
<dbReference type="PROSITE" id="PS50181">
    <property type="entry name" value="FBOX"/>
    <property type="match status" value="1"/>
</dbReference>
<dbReference type="Pfam" id="PF00646">
    <property type="entry name" value="F-box"/>
    <property type="match status" value="1"/>
</dbReference>
<proteinExistence type="predicted"/>
<feature type="domain" description="F-box" evidence="1">
    <location>
        <begin position="30"/>
        <end position="82"/>
    </location>
</feature>
<evidence type="ECO:0000259" key="1">
    <source>
        <dbReference type="PROSITE" id="PS50181"/>
    </source>
</evidence>